<dbReference type="NCBIfam" id="TIGR04183">
    <property type="entry name" value="Por_Secre_tail"/>
    <property type="match status" value="1"/>
</dbReference>
<comment type="similarity">
    <text evidence="1">Belongs to the glycosyl hydrolase 16 family.</text>
</comment>
<dbReference type="Proteomes" id="UP000181976">
    <property type="component" value="Unassembled WGS sequence"/>
</dbReference>
<dbReference type="Pfam" id="PF18962">
    <property type="entry name" value="Por_Secre_tail"/>
    <property type="match status" value="1"/>
</dbReference>
<protein>
    <submittedName>
        <fullName evidence="3">Por secretion system C-terminal sorting domain-containing protein</fullName>
    </submittedName>
</protein>
<dbReference type="SUPFAM" id="SSF49899">
    <property type="entry name" value="Concanavalin A-like lectins/glucanases"/>
    <property type="match status" value="1"/>
</dbReference>
<dbReference type="Pfam" id="PF00722">
    <property type="entry name" value="Glyco_hydro_16"/>
    <property type="match status" value="1"/>
</dbReference>
<accession>A0A1I2BWF7</accession>
<dbReference type="Pfam" id="PF19408">
    <property type="entry name" value="PKD_6"/>
    <property type="match status" value="1"/>
</dbReference>
<dbReference type="STRING" id="385682.SAMN05444380_11458"/>
<dbReference type="InterPro" id="IPR013320">
    <property type="entry name" value="ConA-like_dom_sf"/>
</dbReference>
<dbReference type="AlphaFoldDB" id="A0A1I2BWF7"/>
<dbReference type="InterPro" id="IPR045829">
    <property type="entry name" value="PKD_6"/>
</dbReference>
<dbReference type="GO" id="GO:0004553">
    <property type="term" value="F:hydrolase activity, hydrolyzing O-glycosyl compounds"/>
    <property type="evidence" value="ECO:0007669"/>
    <property type="project" value="InterPro"/>
</dbReference>
<dbReference type="PANTHER" id="PTHR10963">
    <property type="entry name" value="GLYCOSYL HYDROLASE-RELATED"/>
    <property type="match status" value="1"/>
</dbReference>
<dbReference type="InterPro" id="IPR000757">
    <property type="entry name" value="Beta-glucanase-like"/>
</dbReference>
<proteinExistence type="inferred from homology"/>
<dbReference type="PANTHER" id="PTHR10963:SF55">
    <property type="entry name" value="GLYCOSIDE HYDROLASE FAMILY 16 PROTEIN"/>
    <property type="match status" value="1"/>
</dbReference>
<name>A0A1I2BWF7_9BACT</name>
<reference evidence="3 4" key="1">
    <citation type="submission" date="2016-10" db="EMBL/GenBank/DDBJ databases">
        <authorList>
            <person name="de Groot N.N."/>
        </authorList>
    </citation>
    <scope>NUCLEOTIDE SEQUENCE [LARGE SCALE GENOMIC DNA]</scope>
    <source>
        <strain evidence="3 4">DSM 19012</strain>
    </source>
</reference>
<evidence type="ECO:0000313" key="3">
    <source>
        <dbReference type="EMBL" id="SFE60431.1"/>
    </source>
</evidence>
<evidence type="ECO:0000313" key="4">
    <source>
        <dbReference type="Proteomes" id="UP000181976"/>
    </source>
</evidence>
<gene>
    <name evidence="3" type="ORF">SAMN05444380_11458</name>
</gene>
<dbReference type="EMBL" id="FONA01000014">
    <property type="protein sequence ID" value="SFE60431.1"/>
    <property type="molecule type" value="Genomic_DNA"/>
</dbReference>
<dbReference type="eggNOG" id="COG2273">
    <property type="taxonomic scope" value="Bacteria"/>
</dbReference>
<dbReference type="PROSITE" id="PS51762">
    <property type="entry name" value="GH16_2"/>
    <property type="match status" value="1"/>
</dbReference>
<sequence>MNAKALLYTFIKPLGISLGVIWLSLFTGITNNSMAQDCSYLVFSDEFEYQGAPNPDYWNYETGGGGWGNNELQTYTNSLDNSYVSNGTLKIHARKSSSGAWTSARLVTSGKAAWKYGTVEVRAKLPQGVGTWPAIWMMPQNSVYGGWPNSGEIDIMEHVGYDLGMIHGSIHTEAYNHILGTQKTGTIEVEDAHLQFHTYSIQWTPEKITWFVDGVEFFSFSNPHISYKEWPFDQPFFLILNIAIGGNWGGAQGIDPDLTEAVMEIDYVRVYQSTLPDFSVKGPDKVQPGEEATFFVIPISGVAYQWSFPQDVQVISDDNSNEVMVEWGSESGMVQCKMISDCEEKTANPLSINLYLVPEEAPLVLDALKDDITPAWIVPEQSGGNSFLLEPSQKGVKVSYSIVNPLENPYISLSLNYIVNLEDYRTARVNLRVLDGDVPNVLRFDFVDRNGKVNTSDLFKITSVVDDQEYHIYQHTFEGSVSTWNMAEIVEVRLYVNYGITGQKGEGSFELGDIQLAPPGFFTDIPDFVPNALKISSLNLWPNPVRNYIYFELDNHQNGQWQIFAQNGQFISQGVYTAEERKIKVPDLMNGLYFIRLINDEGKIFVGKVFVEK</sequence>
<evidence type="ECO:0000259" key="2">
    <source>
        <dbReference type="PROSITE" id="PS51762"/>
    </source>
</evidence>
<feature type="domain" description="GH16" evidence="2">
    <location>
        <begin position="47"/>
        <end position="276"/>
    </location>
</feature>
<dbReference type="OrthoDB" id="9809583at2"/>
<keyword evidence="4" id="KW-1185">Reference proteome</keyword>
<dbReference type="GO" id="GO:0005975">
    <property type="term" value="P:carbohydrate metabolic process"/>
    <property type="evidence" value="ECO:0007669"/>
    <property type="project" value="InterPro"/>
</dbReference>
<organism evidence="3 4">
    <name type="scientific">Thermophagus xiamenensis</name>
    <dbReference type="NCBI Taxonomy" id="385682"/>
    <lineage>
        <taxon>Bacteria</taxon>
        <taxon>Pseudomonadati</taxon>
        <taxon>Bacteroidota</taxon>
        <taxon>Bacteroidia</taxon>
        <taxon>Marinilabiliales</taxon>
        <taxon>Marinilabiliaceae</taxon>
        <taxon>Thermophagus</taxon>
    </lineage>
</organism>
<dbReference type="InterPro" id="IPR026444">
    <property type="entry name" value="Secre_tail"/>
</dbReference>
<dbReference type="CDD" id="cd08023">
    <property type="entry name" value="GH16_laminarinase_like"/>
    <property type="match status" value="1"/>
</dbReference>
<evidence type="ECO:0000256" key="1">
    <source>
        <dbReference type="ARBA" id="ARBA00006865"/>
    </source>
</evidence>
<dbReference type="InterPro" id="IPR050546">
    <property type="entry name" value="Glycosyl_Hydrlase_16"/>
</dbReference>
<dbReference type="RefSeq" id="WP_010527837.1">
    <property type="nucleotide sequence ID" value="NZ_AFSL01000063.1"/>
</dbReference>
<dbReference type="Gene3D" id="2.60.120.200">
    <property type="match status" value="1"/>
</dbReference>
<dbReference type="InParanoid" id="A0A1I2BWF7"/>